<dbReference type="InterPro" id="IPR041440">
    <property type="entry name" value="HypF_C"/>
</dbReference>
<dbReference type="GO" id="GO:0016874">
    <property type="term" value="F:ligase activity"/>
    <property type="evidence" value="ECO:0007669"/>
    <property type="project" value="UniProtKB-UniRule"/>
</dbReference>
<dbReference type="Pfam" id="PF01300">
    <property type="entry name" value="Sua5_yciO_yrdC"/>
    <property type="match status" value="1"/>
</dbReference>
<dbReference type="InterPro" id="IPR004421">
    <property type="entry name" value="Carbamoyltransferase_HypF"/>
</dbReference>
<reference evidence="13" key="1">
    <citation type="submission" date="2016-10" db="EMBL/GenBank/DDBJ databases">
        <authorList>
            <person name="Varghese N."/>
            <person name="Submissions S."/>
        </authorList>
    </citation>
    <scope>NUCLEOTIDE SEQUENCE [LARGE SCALE GENOMIC DNA]</scope>
    <source>
        <strain evidence="13">DSM 44544</strain>
    </source>
</reference>
<dbReference type="GO" id="GO:0051604">
    <property type="term" value="P:protein maturation"/>
    <property type="evidence" value="ECO:0007669"/>
    <property type="project" value="TreeGrafter"/>
</dbReference>
<comment type="pathway">
    <text evidence="1">Protein modification; [NiFe] hydrogenase maturation.</text>
</comment>
<dbReference type="GO" id="GO:0016743">
    <property type="term" value="F:carboxyl- or carbamoyltransferase activity"/>
    <property type="evidence" value="ECO:0007669"/>
    <property type="project" value="UniProtKB-UniRule"/>
</dbReference>
<dbReference type="PANTHER" id="PTHR42959">
    <property type="entry name" value="CARBAMOYLTRANSFERASE"/>
    <property type="match status" value="1"/>
</dbReference>
<keyword evidence="6" id="KW-0862">Zinc</keyword>
<evidence type="ECO:0000256" key="1">
    <source>
        <dbReference type="ARBA" id="ARBA00004711"/>
    </source>
</evidence>
<evidence type="ECO:0000259" key="10">
    <source>
        <dbReference type="PROSITE" id="PS51160"/>
    </source>
</evidence>
<dbReference type="SUPFAM" id="SSF54975">
    <property type="entry name" value="Acylphosphatase/BLUF domain-like"/>
    <property type="match status" value="1"/>
</dbReference>
<feature type="domain" description="YrdC-like" evidence="11">
    <location>
        <begin position="199"/>
        <end position="384"/>
    </location>
</feature>
<keyword evidence="9" id="KW-0378">Hydrolase</keyword>
<gene>
    <name evidence="12" type="ORF">SAMN04489727_4486</name>
</gene>
<dbReference type="InterPro" id="IPR036046">
    <property type="entry name" value="Acylphosphatase-like_dom_sf"/>
</dbReference>
<comment type="similarity">
    <text evidence="2 8">Belongs to the carbamoyltransferase HypF family.</text>
</comment>
<sequence length="761" mass="79936">MAETPGGDRVRIDVRGTVQGVGFRPFVHRLATELGVGGDVRNAGGHVVIRAAGGRVADFVAGLTAAAPPQARVTGIDVTALTDRVALGPGFRVAASVEGRGGEVPPDLATCPACVRELFDPADRRYRYPFLTCTACGPRATILGRLPYDRPRTAMHTFPLCAACAAEYQNPADRRFHAEPIACPTCGPRLSWTPDVHGEGALAAACAVLAGGGIVAVKGLGGYQLVCDAADESAVRRLRRVKDRPAKPLAVLARSLGDVRNLSEVDDRAAAVLASAAAPIVLLPRRPGAPLAEGIAPGLAEIGVFLPTTPLHHLLLAELRRPLVVTSGNRAGGPMVVDDAEAQAILGPVTDGVLGHDRPIWSRSDDSVVRTRHGRTTTIRRARGYAPAPLPLPFAAPEPLLALGAQLKHTCALACDGMAHLGPHTGDLEDARTLAAFERTAADLARWLDAEPAWCAHDLHPGYLSTQHARRWPAGRRIGVQHHHAHVAATAAEHGVSTPFVGVALDGLGLGDDGTLWGGEVLLADYREFRRFARFATAPLPGGAAAVRHPARMALGYLYGAESFGASVPEHLAGTLLSRVDGQELAVVRTMIARELNCPRASSAGRLFDAVSALLGLCDDNSYEGEAAVRLETAAMRYDARKALEWELHERDGLWVYDPVPTLRDALQSAANAPAGEVAARFHRTIAEVVVTLAVKAADAAGTDVVCLGGGVFQNALLTANVVDGLTTAGLRPLVAERVPMNDGGISYGQAAIACARMNGR</sequence>
<comment type="catalytic activity">
    <reaction evidence="9">
        <text>an acyl phosphate + H2O = a carboxylate + phosphate + H(+)</text>
        <dbReference type="Rhea" id="RHEA:14965"/>
        <dbReference type="ChEBI" id="CHEBI:15377"/>
        <dbReference type="ChEBI" id="CHEBI:15378"/>
        <dbReference type="ChEBI" id="CHEBI:29067"/>
        <dbReference type="ChEBI" id="CHEBI:43474"/>
        <dbReference type="ChEBI" id="CHEBI:59918"/>
        <dbReference type="EC" id="3.6.1.7"/>
    </reaction>
</comment>
<organism evidence="12 13">
    <name type="scientific">Amycolatopsis tolypomycina</name>
    <dbReference type="NCBI Taxonomy" id="208445"/>
    <lineage>
        <taxon>Bacteria</taxon>
        <taxon>Bacillati</taxon>
        <taxon>Actinomycetota</taxon>
        <taxon>Actinomycetes</taxon>
        <taxon>Pseudonocardiales</taxon>
        <taxon>Pseudonocardiaceae</taxon>
        <taxon>Amycolatopsis</taxon>
    </lineage>
</organism>
<dbReference type="GO" id="GO:0003998">
    <property type="term" value="F:acylphosphatase activity"/>
    <property type="evidence" value="ECO:0007669"/>
    <property type="project" value="UniProtKB-EC"/>
</dbReference>
<name>A0A1H4U441_9PSEU</name>
<evidence type="ECO:0000259" key="11">
    <source>
        <dbReference type="PROSITE" id="PS51163"/>
    </source>
</evidence>
<dbReference type="UniPathway" id="UPA00335"/>
<dbReference type="SUPFAM" id="SSF55821">
    <property type="entry name" value="YrdC/RibB"/>
    <property type="match status" value="1"/>
</dbReference>
<dbReference type="InterPro" id="IPR017945">
    <property type="entry name" value="DHBP_synth_RibB-like_a/b_dom"/>
</dbReference>
<evidence type="ECO:0000256" key="9">
    <source>
        <dbReference type="PROSITE-ProRule" id="PRU00520"/>
    </source>
</evidence>
<dbReference type="InterPro" id="IPR051060">
    <property type="entry name" value="Carbamoyltrans_HypF-like"/>
</dbReference>
<dbReference type="InterPro" id="IPR011125">
    <property type="entry name" value="Znf_HypF"/>
</dbReference>
<dbReference type="STRING" id="208445.SAMN04489727_4486"/>
<dbReference type="InterPro" id="IPR001792">
    <property type="entry name" value="Acylphosphatase-like_dom"/>
</dbReference>
<keyword evidence="3" id="KW-0436">Ligase</keyword>
<evidence type="ECO:0000313" key="12">
    <source>
        <dbReference type="EMBL" id="SEC63467.1"/>
    </source>
</evidence>
<dbReference type="InterPro" id="IPR017968">
    <property type="entry name" value="Acylphosphatase_CS"/>
</dbReference>
<accession>A0A1H4U441</accession>
<dbReference type="Pfam" id="PF22521">
    <property type="entry name" value="HypF_C_2"/>
    <property type="match status" value="1"/>
</dbReference>
<protein>
    <recommendedName>
        <fullName evidence="8">Carbamoyltransferase</fullName>
        <ecNumber evidence="8">6.2.-.-</ecNumber>
    </recommendedName>
</protein>
<evidence type="ECO:0000256" key="4">
    <source>
        <dbReference type="ARBA" id="ARBA00022723"/>
    </source>
</evidence>
<dbReference type="PANTHER" id="PTHR42959:SF1">
    <property type="entry name" value="CARBAMOYLTRANSFERASE HYPF"/>
    <property type="match status" value="1"/>
</dbReference>
<comment type="catalytic activity">
    <reaction evidence="7">
        <text>C-terminal L-cysteinyl-[HypE protein] + carbamoyl phosphate + ATP + H2O = C-terminal S-carboxamide-L-cysteinyl-[HypE protein] + AMP + phosphate + diphosphate + H(+)</text>
        <dbReference type="Rhea" id="RHEA:55636"/>
        <dbReference type="Rhea" id="RHEA-COMP:14247"/>
        <dbReference type="Rhea" id="RHEA-COMP:14392"/>
        <dbReference type="ChEBI" id="CHEBI:15377"/>
        <dbReference type="ChEBI" id="CHEBI:15378"/>
        <dbReference type="ChEBI" id="CHEBI:30616"/>
        <dbReference type="ChEBI" id="CHEBI:33019"/>
        <dbReference type="ChEBI" id="CHEBI:43474"/>
        <dbReference type="ChEBI" id="CHEBI:58228"/>
        <dbReference type="ChEBI" id="CHEBI:76913"/>
        <dbReference type="ChEBI" id="CHEBI:139126"/>
        <dbReference type="ChEBI" id="CHEBI:456215"/>
    </reaction>
</comment>
<feature type="active site" evidence="9">
    <location>
        <position position="42"/>
    </location>
</feature>
<feature type="domain" description="Acylphosphatase-like" evidence="10">
    <location>
        <begin position="9"/>
        <end position="95"/>
    </location>
</feature>
<evidence type="ECO:0000256" key="8">
    <source>
        <dbReference type="PIRNR" id="PIRNR006256"/>
    </source>
</evidence>
<keyword evidence="5" id="KW-0863">Zinc-finger</keyword>
<dbReference type="EMBL" id="FNSO01000004">
    <property type="protein sequence ID" value="SEC63467.1"/>
    <property type="molecule type" value="Genomic_DNA"/>
</dbReference>
<dbReference type="Pfam" id="PF00708">
    <property type="entry name" value="Acylphosphatase"/>
    <property type="match status" value="1"/>
</dbReference>
<dbReference type="GO" id="GO:0008270">
    <property type="term" value="F:zinc ion binding"/>
    <property type="evidence" value="ECO:0007669"/>
    <property type="project" value="UniProtKB-KW"/>
</dbReference>
<dbReference type="Gene3D" id="3.30.420.40">
    <property type="match status" value="1"/>
</dbReference>
<dbReference type="InterPro" id="IPR006070">
    <property type="entry name" value="Sua5-like_dom"/>
</dbReference>
<keyword evidence="4" id="KW-0479">Metal-binding</keyword>
<dbReference type="EC" id="6.2.-.-" evidence="8"/>
<evidence type="ECO:0000313" key="13">
    <source>
        <dbReference type="Proteomes" id="UP000199622"/>
    </source>
</evidence>
<dbReference type="PROSITE" id="PS51160">
    <property type="entry name" value="ACYLPHOSPHATASE_3"/>
    <property type="match status" value="1"/>
</dbReference>
<dbReference type="RefSeq" id="WP_091310445.1">
    <property type="nucleotide sequence ID" value="NZ_FNSO01000004.1"/>
</dbReference>
<dbReference type="PROSITE" id="PS51163">
    <property type="entry name" value="YRDC"/>
    <property type="match status" value="1"/>
</dbReference>
<dbReference type="InterPro" id="IPR055128">
    <property type="entry name" value="HypF_C_2"/>
</dbReference>
<evidence type="ECO:0000256" key="7">
    <source>
        <dbReference type="ARBA" id="ARBA00048220"/>
    </source>
</evidence>
<dbReference type="OrthoDB" id="9808093at2"/>
<dbReference type="NCBIfam" id="TIGR00143">
    <property type="entry name" value="hypF"/>
    <property type="match status" value="1"/>
</dbReference>
<dbReference type="AlphaFoldDB" id="A0A1H4U441"/>
<dbReference type="PIRSF" id="PIRSF006256">
    <property type="entry name" value="CMPcnvr_hdrg_mat"/>
    <property type="match status" value="1"/>
</dbReference>
<dbReference type="GO" id="GO:0003725">
    <property type="term" value="F:double-stranded RNA binding"/>
    <property type="evidence" value="ECO:0007669"/>
    <property type="project" value="InterPro"/>
</dbReference>
<evidence type="ECO:0000256" key="3">
    <source>
        <dbReference type="ARBA" id="ARBA00022598"/>
    </source>
</evidence>
<evidence type="ECO:0000256" key="6">
    <source>
        <dbReference type="ARBA" id="ARBA00022833"/>
    </source>
</evidence>
<dbReference type="Pfam" id="PF17788">
    <property type="entry name" value="HypF_C"/>
    <property type="match status" value="1"/>
</dbReference>
<dbReference type="Proteomes" id="UP000199622">
    <property type="component" value="Unassembled WGS sequence"/>
</dbReference>
<evidence type="ECO:0000256" key="2">
    <source>
        <dbReference type="ARBA" id="ARBA00008097"/>
    </source>
</evidence>
<dbReference type="Pfam" id="PF07503">
    <property type="entry name" value="zf-HYPF"/>
    <property type="match status" value="2"/>
</dbReference>
<dbReference type="Gene3D" id="3.30.420.360">
    <property type="match status" value="1"/>
</dbReference>
<feature type="active site" evidence="9">
    <location>
        <position position="24"/>
    </location>
</feature>
<dbReference type="Gene3D" id="3.30.110.120">
    <property type="match status" value="1"/>
</dbReference>
<proteinExistence type="inferred from homology"/>
<evidence type="ECO:0000256" key="5">
    <source>
        <dbReference type="ARBA" id="ARBA00022771"/>
    </source>
</evidence>
<dbReference type="PROSITE" id="PS00150">
    <property type="entry name" value="ACYLPHOSPHATASE_1"/>
    <property type="match status" value="1"/>
</dbReference>
<keyword evidence="13" id="KW-1185">Reference proteome</keyword>
<dbReference type="Gene3D" id="3.90.870.50">
    <property type="match status" value="1"/>
</dbReference>